<dbReference type="Proteomes" id="UP000838412">
    <property type="component" value="Chromosome 5"/>
</dbReference>
<dbReference type="FunFam" id="1.25.40.420:FF:000001">
    <property type="entry name" value="Kelch-like family member 12"/>
    <property type="match status" value="1"/>
</dbReference>
<dbReference type="InterPro" id="IPR006652">
    <property type="entry name" value="Kelch_1"/>
</dbReference>
<dbReference type="OrthoDB" id="6482909at2759"/>
<dbReference type="PANTHER" id="PTHR24412">
    <property type="entry name" value="KELCH PROTEIN"/>
    <property type="match status" value="1"/>
</dbReference>
<keyword evidence="1" id="KW-0880">Kelch repeat</keyword>
<keyword evidence="6" id="KW-1185">Reference proteome</keyword>
<feature type="compositionally biased region" description="Acidic residues" evidence="3">
    <location>
        <begin position="1"/>
        <end position="30"/>
    </location>
</feature>
<feature type="region of interest" description="Disordered" evidence="3">
    <location>
        <begin position="1"/>
        <end position="36"/>
    </location>
</feature>
<dbReference type="Pfam" id="PF00651">
    <property type="entry name" value="BTB"/>
    <property type="match status" value="1"/>
</dbReference>
<sequence>MFGELSDFDDDDDYDESDWDSYDYDSESTEDDSRHFKEDAQGRKLLAELANQRRAGKFLDVVVQVEDCEFPCHRPVLATISYFKAMLSSNLGESSSKVIQLHGIDGISFCKILDFLYTGEIRISENDVQDILQTAHMLQFDKILKYCCEFIQDNLCPANCLGVMRLAGMYGLSDLKKSARDMAMSNFSDAIQHGEFLSLSVQELLDLLEDEDLKVTNEEEVVNFVIRWLDHAPENRQTATLQILQEIRLTCVKISVLQKLESHPVIRESAECQAKITAAKEKHLLGKKVEGEEASRNRRGTSDNLAIIVGGWMAAKETGLHDETEMKPGPMRSITCFDPDSQQYYHVTNLPTSVSGYMSVASAGRHVYVTGGRACWSLKENRTEKLTWMGPRRKHFQSQSRQAFRYDFPSDTWLKLPDMPRGRAGHHSVIVNGKLFVVGGDAEATSLVTMDCYDPEEGAWIKIYAGPPKHLTSSNMMVTAFGHKIAFICKVAFGSIAWRVSRMSKEIDHLCVHAFDVKTKGWKNAYILLPSSWAEDSVTLSTAVDGRLYIRIGYGLSSGCRIYQYIFDAEKETLSLDEGNKQDFRENFLRTRREKQNVNYWFTNSQDIVDTISNYEFGDHTSTSDHYSSTKQTPLPFALFGHSFLETQKSRVGWYCRDLAALEEEEDERDGSDCN</sequence>
<dbReference type="SMART" id="SM00612">
    <property type="entry name" value="Kelch"/>
    <property type="match status" value="3"/>
</dbReference>
<evidence type="ECO:0000259" key="4">
    <source>
        <dbReference type="PROSITE" id="PS50097"/>
    </source>
</evidence>
<accession>A0A8K0A064</accession>
<dbReference type="AlphaFoldDB" id="A0A8K0A064"/>
<feature type="domain" description="BTB" evidence="4">
    <location>
        <begin position="59"/>
        <end position="125"/>
    </location>
</feature>
<dbReference type="Pfam" id="PF01344">
    <property type="entry name" value="Kelch_1"/>
    <property type="match status" value="1"/>
</dbReference>
<dbReference type="Pfam" id="PF07707">
    <property type="entry name" value="BACK"/>
    <property type="match status" value="1"/>
</dbReference>
<organism evidence="5 6">
    <name type="scientific">Branchiostoma lanceolatum</name>
    <name type="common">Common lancelet</name>
    <name type="synonym">Amphioxus lanceolatum</name>
    <dbReference type="NCBI Taxonomy" id="7740"/>
    <lineage>
        <taxon>Eukaryota</taxon>
        <taxon>Metazoa</taxon>
        <taxon>Chordata</taxon>
        <taxon>Cephalochordata</taxon>
        <taxon>Leptocardii</taxon>
        <taxon>Amphioxiformes</taxon>
        <taxon>Branchiostomatidae</taxon>
        <taxon>Branchiostoma</taxon>
    </lineage>
</organism>
<dbReference type="InterPro" id="IPR015915">
    <property type="entry name" value="Kelch-typ_b-propeller"/>
</dbReference>
<dbReference type="Gene3D" id="3.30.710.10">
    <property type="entry name" value="Potassium Channel Kv1.1, Chain A"/>
    <property type="match status" value="1"/>
</dbReference>
<dbReference type="InterPro" id="IPR000210">
    <property type="entry name" value="BTB/POZ_dom"/>
</dbReference>
<name>A0A8K0A064_BRALA</name>
<evidence type="ECO:0000313" key="6">
    <source>
        <dbReference type="Proteomes" id="UP000838412"/>
    </source>
</evidence>
<proteinExistence type="predicted"/>
<gene>
    <name evidence="5" type="primary">KLHL24</name>
    <name evidence="5" type="ORF">BLAG_LOCUS19216</name>
</gene>
<evidence type="ECO:0000256" key="2">
    <source>
        <dbReference type="ARBA" id="ARBA00022737"/>
    </source>
</evidence>
<dbReference type="InterPro" id="IPR011705">
    <property type="entry name" value="BACK"/>
</dbReference>
<dbReference type="PANTHER" id="PTHR24412:SF272">
    <property type="entry name" value="KELCH-LIKE PROTEIN DIABLO"/>
    <property type="match status" value="1"/>
</dbReference>
<reference evidence="5" key="1">
    <citation type="submission" date="2022-01" db="EMBL/GenBank/DDBJ databases">
        <authorList>
            <person name="Braso-Vives M."/>
        </authorList>
    </citation>
    <scope>NUCLEOTIDE SEQUENCE</scope>
</reference>
<evidence type="ECO:0000256" key="1">
    <source>
        <dbReference type="ARBA" id="ARBA00022441"/>
    </source>
</evidence>
<dbReference type="SMART" id="SM00225">
    <property type="entry name" value="BTB"/>
    <property type="match status" value="1"/>
</dbReference>
<evidence type="ECO:0000256" key="3">
    <source>
        <dbReference type="SAM" id="MobiDB-lite"/>
    </source>
</evidence>
<dbReference type="Gene3D" id="2.120.10.80">
    <property type="entry name" value="Kelch-type beta propeller"/>
    <property type="match status" value="1"/>
</dbReference>
<dbReference type="EMBL" id="OV696690">
    <property type="protein sequence ID" value="CAH1265143.1"/>
    <property type="molecule type" value="Genomic_DNA"/>
</dbReference>
<dbReference type="PROSITE" id="PS50097">
    <property type="entry name" value="BTB"/>
    <property type="match status" value="1"/>
</dbReference>
<protein>
    <submittedName>
        <fullName evidence="5">KLHL24 protein</fullName>
    </submittedName>
</protein>
<keyword evidence="2" id="KW-0677">Repeat</keyword>
<dbReference type="SUPFAM" id="SSF117281">
    <property type="entry name" value="Kelch motif"/>
    <property type="match status" value="1"/>
</dbReference>
<dbReference type="Gene3D" id="1.25.40.420">
    <property type="match status" value="1"/>
</dbReference>
<dbReference type="InterPro" id="IPR011333">
    <property type="entry name" value="SKP1/BTB/POZ_sf"/>
</dbReference>
<dbReference type="SUPFAM" id="SSF54695">
    <property type="entry name" value="POZ domain"/>
    <property type="match status" value="1"/>
</dbReference>
<dbReference type="SMART" id="SM00875">
    <property type="entry name" value="BACK"/>
    <property type="match status" value="1"/>
</dbReference>
<evidence type="ECO:0000313" key="5">
    <source>
        <dbReference type="EMBL" id="CAH1265143.1"/>
    </source>
</evidence>